<evidence type="ECO:0000256" key="1">
    <source>
        <dbReference type="ARBA" id="ARBA00004141"/>
    </source>
</evidence>
<keyword evidence="5 6" id="KW-0472">Membrane</keyword>
<dbReference type="PANTHER" id="PTHR38459">
    <property type="entry name" value="PROPHAGE BACTOPRENOL-LINKED GLUCOSE TRANSLOCASE HOMOLOG"/>
    <property type="match status" value="1"/>
</dbReference>
<proteinExistence type="inferred from homology"/>
<keyword evidence="9" id="KW-1185">Reference proteome</keyword>
<dbReference type="InterPro" id="IPR051401">
    <property type="entry name" value="GtrA_CellWall_Glycosyl"/>
</dbReference>
<feature type="domain" description="GtrA/DPMS transmembrane" evidence="7">
    <location>
        <begin position="10"/>
        <end position="119"/>
    </location>
</feature>
<evidence type="ECO:0000256" key="2">
    <source>
        <dbReference type="ARBA" id="ARBA00009399"/>
    </source>
</evidence>
<dbReference type="PANTHER" id="PTHR38459:SF1">
    <property type="entry name" value="PROPHAGE BACTOPRENOL-LINKED GLUCOSE TRANSLOCASE HOMOLOG"/>
    <property type="match status" value="1"/>
</dbReference>
<feature type="transmembrane region" description="Helical" evidence="6">
    <location>
        <begin position="73"/>
        <end position="95"/>
    </location>
</feature>
<evidence type="ECO:0000313" key="8">
    <source>
        <dbReference type="EMBL" id="MED4400513.1"/>
    </source>
</evidence>
<keyword evidence="3 6" id="KW-0812">Transmembrane</keyword>
<evidence type="ECO:0000256" key="5">
    <source>
        <dbReference type="ARBA" id="ARBA00023136"/>
    </source>
</evidence>
<dbReference type="GeneID" id="301141121"/>
<keyword evidence="4 6" id="KW-1133">Transmembrane helix</keyword>
<dbReference type="Pfam" id="PF04138">
    <property type="entry name" value="GtrA_DPMS_TM"/>
    <property type="match status" value="1"/>
</dbReference>
<evidence type="ECO:0000256" key="4">
    <source>
        <dbReference type="ARBA" id="ARBA00022989"/>
    </source>
</evidence>
<feature type="transmembrane region" description="Helical" evidence="6">
    <location>
        <begin position="101"/>
        <end position="122"/>
    </location>
</feature>
<name>A0ABU6NV74_9BACI</name>
<dbReference type="InterPro" id="IPR007267">
    <property type="entry name" value="GtrA_DPMS_TM"/>
</dbReference>
<accession>A0ABU6NV74</accession>
<organism evidence="8 9">
    <name type="scientific">Metabacillus fastidiosus</name>
    <dbReference type="NCBI Taxonomy" id="1458"/>
    <lineage>
        <taxon>Bacteria</taxon>
        <taxon>Bacillati</taxon>
        <taxon>Bacillota</taxon>
        <taxon>Bacilli</taxon>
        <taxon>Bacillales</taxon>
        <taxon>Bacillaceae</taxon>
        <taxon>Metabacillus</taxon>
    </lineage>
</organism>
<comment type="subcellular location">
    <subcellularLocation>
        <location evidence="1">Membrane</location>
        <topology evidence="1">Multi-pass membrane protein</topology>
    </subcellularLocation>
</comment>
<dbReference type="Proteomes" id="UP001342826">
    <property type="component" value="Unassembled WGS sequence"/>
</dbReference>
<gene>
    <name evidence="8" type="ORF">P9271_04095</name>
</gene>
<evidence type="ECO:0000256" key="3">
    <source>
        <dbReference type="ARBA" id="ARBA00022692"/>
    </source>
</evidence>
<dbReference type="RefSeq" id="WP_066229344.1">
    <property type="nucleotide sequence ID" value="NZ_JARTFQ010000010.1"/>
</dbReference>
<dbReference type="EMBL" id="JARTFS010000004">
    <property type="protein sequence ID" value="MED4400513.1"/>
    <property type="molecule type" value="Genomic_DNA"/>
</dbReference>
<comment type="similarity">
    <text evidence="2">Belongs to the GtrA family.</text>
</comment>
<protein>
    <submittedName>
        <fullName evidence="8">GtrA family protein</fullName>
    </submittedName>
</protein>
<comment type="caution">
    <text evidence="8">The sequence shown here is derived from an EMBL/GenBank/DDBJ whole genome shotgun (WGS) entry which is preliminary data.</text>
</comment>
<feature type="transmembrane region" description="Helical" evidence="6">
    <location>
        <begin position="39"/>
        <end position="61"/>
    </location>
</feature>
<evidence type="ECO:0000256" key="6">
    <source>
        <dbReference type="SAM" id="Phobius"/>
    </source>
</evidence>
<reference evidence="8 9" key="1">
    <citation type="submission" date="2023-03" db="EMBL/GenBank/DDBJ databases">
        <title>Bacillus Genome Sequencing.</title>
        <authorList>
            <person name="Dunlap C."/>
        </authorList>
    </citation>
    <scope>NUCLEOTIDE SEQUENCE [LARGE SCALE GENOMIC DNA]</scope>
    <source>
        <strain evidence="8 9">NRS-1717</strain>
    </source>
</reference>
<feature type="transmembrane region" description="Helical" evidence="6">
    <location>
        <begin position="12"/>
        <end position="33"/>
    </location>
</feature>
<sequence>MKFINSEFSRFVIVGGLNTMNYYVIYLICLHILNLHYFVSHAIGFVISLVGSFFLNSYFTYKVKPTFAKFLKFPLTQVANTIMSAALIFVFVELLNVNSSLAPILTVFFTIPITFIMTGRILKPS</sequence>
<evidence type="ECO:0000313" key="9">
    <source>
        <dbReference type="Proteomes" id="UP001342826"/>
    </source>
</evidence>
<evidence type="ECO:0000259" key="7">
    <source>
        <dbReference type="Pfam" id="PF04138"/>
    </source>
</evidence>